<reference evidence="7" key="1">
    <citation type="journal article" date="2015" name="Nature">
        <title>Complex archaea that bridge the gap between prokaryotes and eukaryotes.</title>
        <authorList>
            <person name="Spang A."/>
            <person name="Saw J.H."/>
            <person name="Jorgensen S.L."/>
            <person name="Zaremba-Niedzwiedzka K."/>
            <person name="Martijn J."/>
            <person name="Lind A.E."/>
            <person name="van Eijk R."/>
            <person name="Schleper C."/>
            <person name="Guy L."/>
            <person name="Ettema T.J."/>
        </authorList>
    </citation>
    <scope>NUCLEOTIDE SEQUENCE</scope>
</reference>
<dbReference type="Gene3D" id="3.40.50.2300">
    <property type="match status" value="1"/>
</dbReference>
<keyword evidence="2" id="KW-0902">Two-component regulatory system</keyword>
<keyword evidence="3" id="KW-0805">Transcription regulation</keyword>
<dbReference type="EMBL" id="LAZR01058226">
    <property type="protein sequence ID" value="KKK70358.1"/>
    <property type="molecule type" value="Genomic_DNA"/>
</dbReference>
<dbReference type="PANTHER" id="PTHR48111">
    <property type="entry name" value="REGULATOR OF RPOS"/>
    <property type="match status" value="1"/>
</dbReference>
<dbReference type="Gene3D" id="3.60.40.10">
    <property type="entry name" value="PPM-type phosphatase domain"/>
    <property type="match status" value="1"/>
</dbReference>
<feature type="non-terminal residue" evidence="7">
    <location>
        <position position="310"/>
    </location>
</feature>
<evidence type="ECO:0000256" key="4">
    <source>
        <dbReference type="ARBA" id="ARBA00023125"/>
    </source>
</evidence>
<keyword evidence="4" id="KW-0238">DNA-binding</keyword>
<dbReference type="InterPro" id="IPR036457">
    <property type="entry name" value="PPM-type-like_dom_sf"/>
</dbReference>
<accession>A0A0F8XN34</accession>
<dbReference type="GO" id="GO:0032993">
    <property type="term" value="C:protein-DNA complex"/>
    <property type="evidence" value="ECO:0007669"/>
    <property type="project" value="TreeGrafter"/>
</dbReference>
<evidence type="ECO:0000313" key="7">
    <source>
        <dbReference type="EMBL" id="KKK70358.1"/>
    </source>
</evidence>
<evidence type="ECO:0000256" key="1">
    <source>
        <dbReference type="ARBA" id="ARBA00022553"/>
    </source>
</evidence>
<dbReference type="InterPro" id="IPR001932">
    <property type="entry name" value="PPM-type_phosphatase-like_dom"/>
</dbReference>
<keyword evidence="1" id="KW-0597">Phosphoprotein</keyword>
<dbReference type="GO" id="GO:0006355">
    <property type="term" value="P:regulation of DNA-templated transcription"/>
    <property type="evidence" value="ECO:0007669"/>
    <property type="project" value="TreeGrafter"/>
</dbReference>
<feature type="domain" description="Response regulatory" evidence="6">
    <location>
        <begin position="6"/>
        <end position="122"/>
    </location>
</feature>
<comment type="caution">
    <text evidence="7">The sequence shown here is derived from an EMBL/GenBank/DDBJ whole genome shotgun (WGS) entry which is preliminary data.</text>
</comment>
<dbReference type="InterPro" id="IPR039420">
    <property type="entry name" value="WalR-like"/>
</dbReference>
<dbReference type="PANTHER" id="PTHR48111:SF1">
    <property type="entry name" value="TWO-COMPONENT RESPONSE REGULATOR ORR33"/>
    <property type="match status" value="1"/>
</dbReference>
<evidence type="ECO:0000256" key="2">
    <source>
        <dbReference type="ARBA" id="ARBA00023012"/>
    </source>
</evidence>
<organism evidence="7">
    <name type="scientific">marine sediment metagenome</name>
    <dbReference type="NCBI Taxonomy" id="412755"/>
    <lineage>
        <taxon>unclassified sequences</taxon>
        <taxon>metagenomes</taxon>
        <taxon>ecological metagenomes</taxon>
    </lineage>
</organism>
<dbReference type="Pfam" id="PF00072">
    <property type="entry name" value="Response_reg"/>
    <property type="match status" value="1"/>
</dbReference>
<dbReference type="Pfam" id="PF07228">
    <property type="entry name" value="SpoIIE"/>
    <property type="match status" value="1"/>
</dbReference>
<protein>
    <recommendedName>
        <fullName evidence="6">Response regulatory domain-containing protein</fullName>
    </recommendedName>
</protein>
<evidence type="ECO:0000256" key="5">
    <source>
        <dbReference type="ARBA" id="ARBA00023163"/>
    </source>
</evidence>
<sequence length="310" mass="35208">MKEKISVLIAEDSRVQAQYMRDVLEQYNYHVCVTHDGEEAWDEFEKKIFPIVISDWEMPRMDGLELIRRIRSCRRSGYVYTLLVTAKGQKEDLIKGMEAGADDFLTKPFDSDELKVRLRAGERILSLEQILADQNRALKKANKRMSSDLEAAAKIQTALLPTVQKDIQGLNYTWFFKPCEELAGDLFNVFMLDRDKVGFYVLDVSGHGVPAALLSVTLNQLLSPNPDQSNLLVQRKGDYFSAFVESPGNVAEKLNKQFPIDSTAGRYFTLLYGILDLKSHDLRYVSAGHPGIIYLPVNAEPEMWRIPGLP</sequence>
<name>A0A0F8XN34_9ZZZZ</name>
<keyword evidence="5" id="KW-0804">Transcription</keyword>
<evidence type="ECO:0000256" key="3">
    <source>
        <dbReference type="ARBA" id="ARBA00023015"/>
    </source>
</evidence>
<dbReference type="GO" id="GO:0000976">
    <property type="term" value="F:transcription cis-regulatory region binding"/>
    <property type="evidence" value="ECO:0007669"/>
    <property type="project" value="TreeGrafter"/>
</dbReference>
<dbReference type="SUPFAM" id="SSF52172">
    <property type="entry name" value="CheY-like"/>
    <property type="match status" value="1"/>
</dbReference>
<proteinExistence type="predicted"/>
<dbReference type="InterPro" id="IPR011006">
    <property type="entry name" value="CheY-like_superfamily"/>
</dbReference>
<gene>
    <name evidence="7" type="ORF">LCGC14_2924780</name>
</gene>
<dbReference type="PROSITE" id="PS50110">
    <property type="entry name" value="RESPONSE_REGULATORY"/>
    <property type="match status" value="1"/>
</dbReference>
<dbReference type="GO" id="GO:0005829">
    <property type="term" value="C:cytosol"/>
    <property type="evidence" value="ECO:0007669"/>
    <property type="project" value="TreeGrafter"/>
</dbReference>
<dbReference type="InterPro" id="IPR001789">
    <property type="entry name" value="Sig_transdc_resp-reg_receiver"/>
</dbReference>
<evidence type="ECO:0000259" key="6">
    <source>
        <dbReference type="PROSITE" id="PS50110"/>
    </source>
</evidence>
<dbReference type="GO" id="GO:0000156">
    <property type="term" value="F:phosphorelay response regulator activity"/>
    <property type="evidence" value="ECO:0007669"/>
    <property type="project" value="TreeGrafter"/>
</dbReference>
<dbReference type="SMART" id="SM00448">
    <property type="entry name" value="REC"/>
    <property type="match status" value="1"/>
</dbReference>
<dbReference type="AlphaFoldDB" id="A0A0F8XN34"/>